<keyword evidence="4" id="KW-1185">Reference proteome</keyword>
<dbReference type="AlphaFoldDB" id="A0A9X2F6Y9"/>
<dbReference type="RefSeq" id="WP_252588148.1">
    <property type="nucleotide sequence ID" value="NZ_JAMWYS010000036.1"/>
</dbReference>
<organism evidence="3 4">
    <name type="scientific">Solitalea agri</name>
    <dbReference type="NCBI Taxonomy" id="2953739"/>
    <lineage>
        <taxon>Bacteria</taxon>
        <taxon>Pseudomonadati</taxon>
        <taxon>Bacteroidota</taxon>
        <taxon>Sphingobacteriia</taxon>
        <taxon>Sphingobacteriales</taxon>
        <taxon>Sphingobacteriaceae</taxon>
        <taxon>Solitalea</taxon>
    </lineage>
</organism>
<feature type="compositionally biased region" description="Low complexity" evidence="1">
    <location>
        <begin position="34"/>
        <end position="48"/>
    </location>
</feature>
<dbReference type="Pfam" id="PF19841">
    <property type="entry name" value="GldN"/>
    <property type="match status" value="1"/>
</dbReference>
<feature type="region of interest" description="Disordered" evidence="1">
    <location>
        <begin position="25"/>
        <end position="91"/>
    </location>
</feature>
<feature type="signal peptide" evidence="2">
    <location>
        <begin position="1"/>
        <end position="20"/>
    </location>
</feature>
<protein>
    <submittedName>
        <fullName evidence="3">Gliding motility protein GldN</fullName>
    </submittedName>
</protein>
<keyword evidence="2" id="KW-0732">Signal</keyword>
<evidence type="ECO:0000256" key="2">
    <source>
        <dbReference type="SAM" id="SignalP"/>
    </source>
</evidence>
<proteinExistence type="predicted"/>
<dbReference type="InterPro" id="IPR019847">
    <property type="entry name" value="Gliding_motility_assoc_GldN"/>
</dbReference>
<gene>
    <name evidence="3" type="primary">gldN</name>
    <name evidence="3" type="ORF">NF867_11500</name>
</gene>
<evidence type="ECO:0000256" key="1">
    <source>
        <dbReference type="SAM" id="MobiDB-lite"/>
    </source>
</evidence>
<sequence length="352" mass="39808">MKRFYLVALAMLVCCSVALGQVKKKSTGAKPKAKTTTTTGSKKTVAASKGKKKPVANAKTKTAATKTTLAAVPPPAPAPKPVDTTKRRPSATGSLFGDVIDGVYKKENNQNVKAIPYPYIRQADVMFAKRIWREIDVREKMNRPLNHPNSRLITVMMKAINAGELTAYRNPDDGSDSTFRDIMSVEQVTKLAGGRVDTIQVPDINDPSIMRDTVVRENFNPDQIVKYRVKEDWVFDKQRSIFEPRIIAIAPCKLNISKTSGDTIGVTPIFWVYYPEARPILANSELFNRFNDASNLNFDDFFIKRLFTSYIIKESNADDLRIQDYASGIDRLYESERIKKKLMDYEQDLWEY</sequence>
<dbReference type="EMBL" id="JAMWYS010000036">
    <property type="protein sequence ID" value="MCO4293491.1"/>
    <property type="molecule type" value="Genomic_DNA"/>
</dbReference>
<dbReference type="Proteomes" id="UP001155182">
    <property type="component" value="Unassembled WGS sequence"/>
</dbReference>
<feature type="compositionally biased region" description="Low complexity" evidence="1">
    <location>
        <begin position="55"/>
        <end position="71"/>
    </location>
</feature>
<evidence type="ECO:0000313" key="3">
    <source>
        <dbReference type="EMBL" id="MCO4293491.1"/>
    </source>
</evidence>
<feature type="chain" id="PRO_5040887479" evidence="2">
    <location>
        <begin position="21"/>
        <end position="352"/>
    </location>
</feature>
<dbReference type="NCBIfam" id="TIGR03523">
    <property type="entry name" value="GldN"/>
    <property type="match status" value="1"/>
</dbReference>
<evidence type="ECO:0000313" key="4">
    <source>
        <dbReference type="Proteomes" id="UP001155182"/>
    </source>
</evidence>
<name>A0A9X2F6Y9_9SPHI</name>
<accession>A0A9X2F6Y9</accession>
<reference evidence="3" key="1">
    <citation type="submission" date="2022-06" db="EMBL/GenBank/DDBJ databases">
        <title>Solitalea sp. MAHUQ-68 isolated from rhizospheric soil.</title>
        <authorList>
            <person name="Huq M.A."/>
        </authorList>
    </citation>
    <scope>NUCLEOTIDE SEQUENCE</scope>
    <source>
        <strain evidence="3">MAHUQ-68</strain>
    </source>
</reference>
<comment type="caution">
    <text evidence="3">The sequence shown here is derived from an EMBL/GenBank/DDBJ whole genome shotgun (WGS) entry which is preliminary data.</text>
</comment>